<organism evidence="8 9">
    <name type="scientific">Streptomyces coffeae</name>
    <dbReference type="NCBI Taxonomy" id="621382"/>
    <lineage>
        <taxon>Bacteria</taxon>
        <taxon>Bacillati</taxon>
        <taxon>Actinomycetota</taxon>
        <taxon>Actinomycetes</taxon>
        <taxon>Kitasatosporales</taxon>
        <taxon>Streptomycetaceae</taxon>
        <taxon>Streptomyces</taxon>
    </lineage>
</organism>
<feature type="compositionally biased region" description="Low complexity" evidence="6">
    <location>
        <begin position="400"/>
        <end position="415"/>
    </location>
</feature>
<dbReference type="InterPro" id="IPR049551">
    <property type="entry name" value="PKS_DH_C"/>
</dbReference>
<keyword evidence="9" id="KW-1185">Reference proteome</keyword>
<dbReference type="InterPro" id="IPR011032">
    <property type="entry name" value="GroES-like_sf"/>
</dbReference>
<evidence type="ECO:0000256" key="4">
    <source>
        <dbReference type="ARBA" id="ARBA00023315"/>
    </source>
</evidence>
<dbReference type="Pfam" id="PF14765">
    <property type="entry name" value="PS-DH"/>
    <property type="match status" value="1"/>
</dbReference>
<comment type="pathway">
    <text evidence="1">Antibiotic biosynthesis.</text>
</comment>
<feature type="region of interest" description="Disordered" evidence="6">
    <location>
        <begin position="613"/>
        <end position="645"/>
    </location>
</feature>
<dbReference type="InterPro" id="IPR013154">
    <property type="entry name" value="ADH-like_N"/>
</dbReference>
<dbReference type="InterPro" id="IPR016035">
    <property type="entry name" value="Acyl_Trfase/lysoPLipase"/>
</dbReference>
<dbReference type="Pfam" id="PF22953">
    <property type="entry name" value="SpnB_Rossmann"/>
    <property type="match status" value="1"/>
</dbReference>
<proteinExistence type="predicted"/>
<keyword evidence="4 8" id="KW-0012">Acyltransferase</keyword>
<dbReference type="InterPro" id="IPR036291">
    <property type="entry name" value="NAD(P)-bd_dom_sf"/>
</dbReference>
<evidence type="ECO:0000313" key="9">
    <source>
        <dbReference type="Proteomes" id="UP000634229"/>
    </source>
</evidence>
<dbReference type="Gene3D" id="3.40.366.10">
    <property type="entry name" value="Malonyl-Coenzyme A Acyl Carrier Protein, domain 2"/>
    <property type="match status" value="1"/>
</dbReference>
<dbReference type="Gene3D" id="3.40.50.11460">
    <property type="match status" value="1"/>
</dbReference>
<dbReference type="SUPFAM" id="SSF51735">
    <property type="entry name" value="NAD(P)-binding Rossmann-fold domains"/>
    <property type="match status" value="1"/>
</dbReference>
<dbReference type="Pfam" id="PF08240">
    <property type="entry name" value="ADH_N"/>
    <property type="match status" value="1"/>
</dbReference>
<dbReference type="EMBL" id="JAERRF010000093">
    <property type="protein sequence ID" value="MBL1102845.1"/>
    <property type="molecule type" value="Genomic_DNA"/>
</dbReference>
<evidence type="ECO:0000256" key="1">
    <source>
        <dbReference type="ARBA" id="ARBA00004792"/>
    </source>
</evidence>
<keyword evidence="3" id="KW-0511">Multifunctional enzyme</keyword>
<gene>
    <name evidence="8" type="ORF">JK363_41035</name>
</gene>
<feature type="active site" description="Proton donor; for dehydratase activity" evidence="5">
    <location>
        <position position="708"/>
    </location>
</feature>
<accession>A0ABS1NRW7</accession>
<dbReference type="InterPro" id="IPR049900">
    <property type="entry name" value="PKS_mFAS_DH"/>
</dbReference>
<sequence length="1125" mass="116335">HVPEDTASTAEPVADPAGVVPWVLSARSVEALRGQATALAARLATDPEVSAVDVGWSLATTRSLFEHRAVVFGEGRGELLAAVEALAADEAHPSVVRPGAGISIAGKTVWMFSGQGSQRPGMGAELYDRFPVFAMAFDEVCGLLDPHLEHPLREVVFTGVVDRPELLDHTTYAQAGLFALHIALARLLASLGQAPDVVLGHSIGEIAAAHTAGVFDLADACRLVAARATLMGQLPAGGGMASIAATADELADDLAEHNGQVGVAALNTPGSTVISGPVELVDRISATWAEKGRKTKTLTVSHAFHSPLMDSILEPFTQAIEGLTYHPPAIPVLSNLTGEPADELIATPGYWARHIRQPVLFHPAVTHIAPETGVFLELGPDPVLASATQHTLQHTPEGEAATSRAGDAAADEGPGPLVVATLTRKRPDGHALGHTLAQLHAHGHDVDWTGWFPADAAPRTVHLPTYAFQRESYWLPAGGGVGDVAAAGLQRVEHALLPAAVGLADGGLVLTGRISTGGRGRWLAEHVMAGAVLVPGAALVEWALRAADEAGCGGVEELALQVPLILPASGGLRVQVVVGAATEDGRRDVRVYSRPDRDTQPGTEAGWVCHAVGVLSPPSPGSSPSPGSPPSHNGPAEELGTVWPPAGAEPVRLDGFYERVAASGYAYGPSFQGLRAAWRDGQDVLAEVALPEDAGDADGFGIHPALLDAALHPALLLDRPDEERDDAKVWLPFAWNGVSLWAAGATTARVRLSPRDDGTDGERGLKVVVADAVGCPVLTVDALVMRPAGVEQLRSADGPDLEGLFTVDWTPLPVPERDTDAHAAGPETGDGGDWAELCADERAPLLPGAVCHPHFEALTAALDGGAPAPSVALAQLSDTGGTPADGLAMTERTLELVQGWLAEPRLTDSRLVIVTRGATLVTEADTPGNGRTVDVPGAAVCGLVRSAQAENPGRFLLVDLDPDPESHDTPAQSVLNGVMCAVEMDEPQIAVRAGGVWVPRLMRAGGPSSGGVTGPVGHPAWRLELMGAATVDNVKPVPCPEVLEPLGPGQVRVAVHAAGVNFRDALISLGMVPGQTGLGGEAAGVVAAIGPDVTDVAVGDRVMGVFDRAFGPWAVTDVRMVAPIP</sequence>
<dbReference type="PANTHER" id="PTHR43775">
    <property type="entry name" value="FATTY ACID SYNTHASE"/>
    <property type="match status" value="1"/>
</dbReference>
<dbReference type="Pfam" id="PF00698">
    <property type="entry name" value="Acyl_transf_1"/>
    <property type="match status" value="1"/>
</dbReference>
<dbReference type="SMART" id="SM00829">
    <property type="entry name" value="PKS_ER"/>
    <property type="match status" value="1"/>
</dbReference>
<evidence type="ECO:0000256" key="2">
    <source>
        <dbReference type="ARBA" id="ARBA00022679"/>
    </source>
</evidence>
<dbReference type="Gene3D" id="3.90.180.10">
    <property type="entry name" value="Medium-chain alcohol dehydrogenases, catalytic domain"/>
    <property type="match status" value="1"/>
</dbReference>
<name>A0ABS1NRW7_9ACTN</name>
<dbReference type="PROSITE" id="PS52019">
    <property type="entry name" value="PKS_MFAS_DH"/>
    <property type="match status" value="1"/>
</dbReference>
<reference evidence="8 9" key="1">
    <citation type="submission" date="2021-01" db="EMBL/GenBank/DDBJ databases">
        <title>WGS of actinomycetes isolated from Thailand.</title>
        <authorList>
            <person name="Thawai C."/>
        </authorList>
    </citation>
    <scope>NUCLEOTIDE SEQUENCE [LARGE SCALE GENOMIC DNA]</scope>
    <source>
        <strain evidence="8 9">CA1R205</strain>
    </source>
</reference>
<feature type="compositionally biased region" description="Pro residues" evidence="6">
    <location>
        <begin position="617"/>
        <end position="629"/>
    </location>
</feature>
<dbReference type="InterPro" id="IPR020807">
    <property type="entry name" value="PKS_DH"/>
</dbReference>
<dbReference type="InterPro" id="IPR020843">
    <property type="entry name" value="ER"/>
</dbReference>
<evidence type="ECO:0000256" key="6">
    <source>
        <dbReference type="SAM" id="MobiDB-lite"/>
    </source>
</evidence>
<feature type="non-terminal residue" evidence="8">
    <location>
        <position position="1125"/>
    </location>
</feature>
<dbReference type="Gene3D" id="3.10.129.110">
    <property type="entry name" value="Polyketide synthase dehydratase"/>
    <property type="match status" value="1"/>
</dbReference>
<dbReference type="InterPro" id="IPR001227">
    <property type="entry name" value="Ac_transferase_dom_sf"/>
</dbReference>
<dbReference type="InterPro" id="IPR016036">
    <property type="entry name" value="Malonyl_transacylase_ACP-bd"/>
</dbReference>
<dbReference type="InterPro" id="IPR014043">
    <property type="entry name" value="Acyl_transferase_dom"/>
</dbReference>
<feature type="region of interest" description="C-terminal hotdog fold" evidence="5">
    <location>
        <begin position="648"/>
        <end position="794"/>
    </location>
</feature>
<feature type="active site" description="Proton acceptor; for dehydratase activity" evidence="5">
    <location>
        <position position="526"/>
    </location>
</feature>
<dbReference type="GO" id="GO:0016746">
    <property type="term" value="F:acyltransferase activity"/>
    <property type="evidence" value="ECO:0007669"/>
    <property type="project" value="UniProtKB-KW"/>
</dbReference>
<feature type="domain" description="PKS/mFAS DH" evidence="7">
    <location>
        <begin position="494"/>
        <end position="794"/>
    </location>
</feature>
<evidence type="ECO:0000256" key="3">
    <source>
        <dbReference type="ARBA" id="ARBA00023268"/>
    </source>
</evidence>
<dbReference type="PANTHER" id="PTHR43775:SF51">
    <property type="entry name" value="INACTIVE PHENOLPHTHIOCEROL SYNTHESIS POLYKETIDE SYNTHASE TYPE I PKS1-RELATED"/>
    <property type="match status" value="1"/>
</dbReference>
<feature type="non-terminal residue" evidence="8">
    <location>
        <position position="1"/>
    </location>
</feature>
<feature type="region of interest" description="N-terminal hotdog fold" evidence="5">
    <location>
        <begin position="494"/>
        <end position="622"/>
    </location>
</feature>
<keyword evidence="2" id="KW-0808">Transferase</keyword>
<comment type="caution">
    <text evidence="8">The sequence shown here is derived from an EMBL/GenBank/DDBJ whole genome shotgun (WGS) entry which is preliminary data.</text>
</comment>
<dbReference type="SUPFAM" id="SSF50129">
    <property type="entry name" value="GroES-like"/>
    <property type="match status" value="1"/>
</dbReference>
<dbReference type="InterPro" id="IPR049552">
    <property type="entry name" value="PKS_DH_N"/>
</dbReference>
<dbReference type="Pfam" id="PF21089">
    <property type="entry name" value="PKS_DH_N"/>
    <property type="match status" value="1"/>
</dbReference>
<dbReference type="InterPro" id="IPR050091">
    <property type="entry name" value="PKS_NRPS_Biosynth_Enz"/>
</dbReference>
<dbReference type="Pfam" id="PF22621">
    <property type="entry name" value="CurL-like_PKS_C"/>
    <property type="match status" value="1"/>
</dbReference>
<dbReference type="SUPFAM" id="SSF55048">
    <property type="entry name" value="Probable ACP-binding domain of malonyl-CoA ACP transacylase"/>
    <property type="match status" value="1"/>
</dbReference>
<evidence type="ECO:0000313" key="8">
    <source>
        <dbReference type="EMBL" id="MBL1102845.1"/>
    </source>
</evidence>
<feature type="region of interest" description="Disordered" evidence="6">
    <location>
        <begin position="389"/>
        <end position="415"/>
    </location>
</feature>
<dbReference type="SUPFAM" id="SSF52151">
    <property type="entry name" value="FabD/lysophospholipase-like"/>
    <property type="match status" value="1"/>
</dbReference>
<dbReference type="Gene3D" id="3.30.70.3290">
    <property type="match status" value="1"/>
</dbReference>
<evidence type="ECO:0000256" key="5">
    <source>
        <dbReference type="PROSITE-ProRule" id="PRU01363"/>
    </source>
</evidence>
<dbReference type="SMART" id="SM00827">
    <property type="entry name" value="PKS_AT"/>
    <property type="match status" value="1"/>
</dbReference>
<dbReference type="SMART" id="SM00826">
    <property type="entry name" value="PKS_DH"/>
    <property type="match status" value="1"/>
</dbReference>
<dbReference type="Proteomes" id="UP000634229">
    <property type="component" value="Unassembled WGS sequence"/>
</dbReference>
<evidence type="ECO:0000259" key="7">
    <source>
        <dbReference type="PROSITE" id="PS52019"/>
    </source>
</evidence>
<dbReference type="InterPro" id="IPR055123">
    <property type="entry name" value="SpnB-like_Rossmann"/>
</dbReference>
<dbReference type="InterPro" id="IPR042104">
    <property type="entry name" value="PKS_dehydratase_sf"/>
</dbReference>
<protein>
    <submittedName>
        <fullName evidence="8">Acyltransferase domain-containing protein</fullName>
    </submittedName>
</protein>